<protein>
    <submittedName>
        <fullName evidence="1">Uncharacterized protein</fullName>
    </submittedName>
</protein>
<reference evidence="1" key="1">
    <citation type="submission" date="2021-05" db="EMBL/GenBank/DDBJ databases">
        <authorList>
            <person name="Khan N."/>
        </authorList>
    </citation>
    <scope>NUCLEOTIDE SEQUENCE</scope>
</reference>
<evidence type="ECO:0000313" key="1">
    <source>
        <dbReference type="EMBL" id="CAG7561720.1"/>
    </source>
</evidence>
<name>A0A8J2IQ15_FUSEQ</name>
<organism evidence="1 2">
    <name type="scientific">Fusarium equiseti</name>
    <name type="common">Fusarium scirpi</name>
    <dbReference type="NCBI Taxonomy" id="61235"/>
    <lineage>
        <taxon>Eukaryota</taxon>
        <taxon>Fungi</taxon>
        <taxon>Dikarya</taxon>
        <taxon>Ascomycota</taxon>
        <taxon>Pezizomycotina</taxon>
        <taxon>Sordariomycetes</taxon>
        <taxon>Hypocreomycetidae</taxon>
        <taxon>Hypocreales</taxon>
        <taxon>Nectriaceae</taxon>
        <taxon>Fusarium</taxon>
        <taxon>Fusarium incarnatum-equiseti species complex</taxon>
    </lineage>
</organism>
<accession>A0A8J2IQ15</accession>
<dbReference type="AlphaFoldDB" id="A0A8J2IQ15"/>
<dbReference type="Proteomes" id="UP000693738">
    <property type="component" value="Unassembled WGS sequence"/>
</dbReference>
<comment type="caution">
    <text evidence="1">The sequence shown here is derived from an EMBL/GenBank/DDBJ whole genome shotgun (WGS) entry which is preliminary data.</text>
</comment>
<gene>
    <name evidence="1" type="ORF">FEQUK3_LOCUS7459</name>
</gene>
<evidence type="ECO:0000313" key="2">
    <source>
        <dbReference type="Proteomes" id="UP000693738"/>
    </source>
</evidence>
<proteinExistence type="predicted"/>
<dbReference type="EMBL" id="CAJSTJ010000142">
    <property type="protein sequence ID" value="CAG7561720.1"/>
    <property type="molecule type" value="Genomic_DNA"/>
</dbReference>
<sequence length="112" mass="12245">MGSRASSGSWNKPLVLLECWVLQSVEPDFIPEIGKIWKAHGGGHLPVQPSKARAVEHVTQIRPASNQRRLIGTLDRILSDAANDLCLSPFVLRLRERPPHLAASHSIAAVTV</sequence>